<keyword evidence="8" id="KW-1133">Transmembrane helix</keyword>
<evidence type="ECO:0000256" key="2">
    <source>
        <dbReference type="ARBA" id="ARBA00022729"/>
    </source>
</evidence>
<evidence type="ECO:0000256" key="8">
    <source>
        <dbReference type="SAM" id="Phobius"/>
    </source>
</evidence>
<dbReference type="EMBL" id="LJIJ01000146">
    <property type="protein sequence ID" value="ODN01617.1"/>
    <property type="molecule type" value="Genomic_DNA"/>
</dbReference>
<evidence type="ECO:0000313" key="11">
    <source>
        <dbReference type="Proteomes" id="UP000094527"/>
    </source>
</evidence>
<keyword evidence="8" id="KW-0812">Transmembrane</keyword>
<dbReference type="GO" id="GO:0016042">
    <property type="term" value="P:lipid catabolic process"/>
    <property type="evidence" value="ECO:0007669"/>
    <property type="project" value="UniProtKB-KW"/>
</dbReference>
<proteinExistence type="inferred from homology"/>
<comment type="similarity">
    <text evidence="1">Belongs to the AB hydrolase superfamily. Lipase family.</text>
</comment>
<accession>A0A1D2N8Q6</accession>
<feature type="active site" description="Nucleophile" evidence="7">
    <location>
        <position position="219"/>
    </location>
</feature>
<keyword evidence="3" id="KW-0378">Hydrolase</keyword>
<keyword evidence="11" id="KW-1185">Reference proteome</keyword>
<dbReference type="Gene3D" id="3.40.50.1820">
    <property type="entry name" value="alpha/beta hydrolase"/>
    <property type="match status" value="1"/>
</dbReference>
<feature type="domain" description="Partial AB-hydrolase lipase" evidence="9">
    <location>
        <begin position="80"/>
        <end position="142"/>
    </location>
</feature>
<name>A0A1D2N8Q6_ORCCI</name>
<gene>
    <name evidence="10" type="ORF">Ocin01_05070</name>
</gene>
<dbReference type="STRING" id="48709.A0A1D2N8Q6"/>
<evidence type="ECO:0000256" key="7">
    <source>
        <dbReference type="PIRSR" id="PIRSR000862-1"/>
    </source>
</evidence>
<feature type="transmembrane region" description="Helical" evidence="8">
    <location>
        <begin position="12"/>
        <end position="32"/>
    </location>
</feature>
<dbReference type="SUPFAM" id="SSF53474">
    <property type="entry name" value="alpha/beta-Hydrolases"/>
    <property type="match status" value="1"/>
</dbReference>
<dbReference type="AlphaFoldDB" id="A0A1D2N8Q6"/>
<dbReference type="OrthoDB" id="9974421at2759"/>
<keyword evidence="4" id="KW-0442">Lipid degradation</keyword>
<comment type="caution">
    <text evidence="10">The sequence shown here is derived from an EMBL/GenBank/DDBJ whole genome shotgun (WGS) entry which is preliminary data.</text>
</comment>
<evidence type="ECO:0000256" key="5">
    <source>
        <dbReference type="ARBA" id="ARBA00023098"/>
    </source>
</evidence>
<dbReference type="PANTHER" id="PTHR11005">
    <property type="entry name" value="LYSOSOMAL ACID LIPASE-RELATED"/>
    <property type="match status" value="1"/>
</dbReference>
<feature type="active site" description="Charge relay system" evidence="7">
    <location>
        <position position="395"/>
    </location>
</feature>
<evidence type="ECO:0000259" key="9">
    <source>
        <dbReference type="Pfam" id="PF04083"/>
    </source>
</evidence>
<keyword evidence="6" id="KW-0325">Glycoprotein</keyword>
<dbReference type="InterPro" id="IPR025483">
    <property type="entry name" value="Lipase_euk"/>
</dbReference>
<evidence type="ECO:0000256" key="4">
    <source>
        <dbReference type="ARBA" id="ARBA00022963"/>
    </source>
</evidence>
<keyword evidence="8" id="KW-0472">Membrane</keyword>
<dbReference type="OMA" id="NYHAVER"/>
<organism evidence="10 11">
    <name type="scientific">Orchesella cincta</name>
    <name type="common">Springtail</name>
    <name type="synonym">Podura cincta</name>
    <dbReference type="NCBI Taxonomy" id="48709"/>
    <lineage>
        <taxon>Eukaryota</taxon>
        <taxon>Metazoa</taxon>
        <taxon>Ecdysozoa</taxon>
        <taxon>Arthropoda</taxon>
        <taxon>Hexapoda</taxon>
        <taxon>Collembola</taxon>
        <taxon>Entomobryomorpha</taxon>
        <taxon>Entomobryoidea</taxon>
        <taxon>Orchesellidae</taxon>
        <taxon>Orchesellinae</taxon>
        <taxon>Orchesella</taxon>
    </lineage>
</organism>
<evidence type="ECO:0000256" key="3">
    <source>
        <dbReference type="ARBA" id="ARBA00022801"/>
    </source>
</evidence>
<evidence type="ECO:0000313" key="10">
    <source>
        <dbReference type="EMBL" id="ODN01617.1"/>
    </source>
</evidence>
<dbReference type="Proteomes" id="UP000094527">
    <property type="component" value="Unassembled WGS sequence"/>
</dbReference>
<dbReference type="Pfam" id="PF04083">
    <property type="entry name" value="Abhydro_lipase"/>
    <property type="match status" value="1"/>
</dbReference>
<sequence length="457" mass="51359">MKFNLGSARSSGLFFTSFLAYSQIPLVIYVLLVAPLGQCEVEGTDLVHSFLYEHSRRFFDFVSRTTLVRKLFGGDEPITTSKLIENQGYPSETHRVTTEDGFILEMHRIPYGLRQKYPQQQSRPPVIVFHGNAQSSADWVVNTPNEDALGFYLADSGYDVWLVNQRGNEYSTRHVSLTTSDSKFWDHSVHEMGVYDVPAMINYITAYTGHQKVHYIGFSLSCSSILIALAKRPEFNHKVGAVVLLAPGVFFQGFFFGLAKFAAPAAGLYEVFGKFLGGIPLIPHFVTNLLHRVLPVYCHPKVDLLGTCVLFIRIFFGDDRGLITQDKMPRITMVAPSTFSVKSAIHGLQQVGTGGFHEYDYGISRNKLIYGRTRPPDYNLTNVRVPVALMVGEKDFLATARDAKILARKLPNVIDFHVVNNPNFYHLDFCYGRGTSKLVNSRVVQTLDAYSYGWSYG</sequence>
<keyword evidence="5" id="KW-0443">Lipid metabolism</keyword>
<dbReference type="GO" id="GO:0016788">
    <property type="term" value="F:hydrolase activity, acting on ester bonds"/>
    <property type="evidence" value="ECO:0007669"/>
    <property type="project" value="InterPro"/>
</dbReference>
<keyword evidence="2" id="KW-0732">Signal</keyword>
<feature type="active site" description="Charge relay system" evidence="7">
    <location>
        <position position="426"/>
    </location>
</feature>
<dbReference type="InterPro" id="IPR006693">
    <property type="entry name" value="AB_hydrolase_lipase"/>
</dbReference>
<dbReference type="FunFam" id="3.40.50.1820:FF:000057">
    <property type="entry name" value="Lipase"/>
    <property type="match status" value="1"/>
</dbReference>
<reference evidence="10 11" key="1">
    <citation type="journal article" date="2016" name="Genome Biol. Evol.">
        <title>Gene Family Evolution Reflects Adaptation to Soil Environmental Stressors in the Genome of the Collembolan Orchesella cincta.</title>
        <authorList>
            <person name="Faddeeva-Vakhrusheva A."/>
            <person name="Derks M.F."/>
            <person name="Anvar S.Y."/>
            <person name="Agamennone V."/>
            <person name="Suring W."/>
            <person name="Smit S."/>
            <person name="van Straalen N.M."/>
            <person name="Roelofs D."/>
        </authorList>
    </citation>
    <scope>NUCLEOTIDE SEQUENCE [LARGE SCALE GENOMIC DNA]</scope>
    <source>
        <tissue evidence="10">Mixed pool</tissue>
    </source>
</reference>
<evidence type="ECO:0000256" key="1">
    <source>
        <dbReference type="ARBA" id="ARBA00010701"/>
    </source>
</evidence>
<evidence type="ECO:0000256" key="6">
    <source>
        <dbReference type="ARBA" id="ARBA00023180"/>
    </source>
</evidence>
<dbReference type="InterPro" id="IPR029058">
    <property type="entry name" value="AB_hydrolase_fold"/>
</dbReference>
<protein>
    <submittedName>
        <fullName evidence="10">Lipase 3</fullName>
    </submittedName>
</protein>
<dbReference type="PIRSF" id="PIRSF000862">
    <property type="entry name" value="Steryl_ester_lip"/>
    <property type="match status" value="1"/>
</dbReference>